<evidence type="ECO:0000313" key="4">
    <source>
        <dbReference type="Proteomes" id="UP000463470"/>
    </source>
</evidence>
<dbReference type="RefSeq" id="WP_161259681.1">
    <property type="nucleotide sequence ID" value="NZ_WXEY01000027.1"/>
</dbReference>
<sequence length="154" mass="15680">MRTKAGLVLLLAFMLAAIPMSPVFADDAKASTAATTTSTETATGSEATKKIADPTQEMLKKASGGRYRPVTIEEGFSKVTDKGTAVIAGLSEVTGIVAVIGILAGVSFAVVGSLLGFDALRAAGIGALVMGFIALIITGGLWYWVGTAMSLVPQ</sequence>
<protein>
    <submittedName>
        <fullName evidence="3">Uncharacterized protein</fullName>
    </submittedName>
</protein>
<keyword evidence="1" id="KW-0812">Transmembrane</keyword>
<dbReference type="OrthoDB" id="2084004at2"/>
<keyword evidence="2" id="KW-0732">Signal</keyword>
<organism evidence="3 4">
    <name type="scientific">Heliomicrobium undosum</name>
    <dbReference type="NCBI Taxonomy" id="121734"/>
    <lineage>
        <taxon>Bacteria</taxon>
        <taxon>Bacillati</taxon>
        <taxon>Bacillota</taxon>
        <taxon>Clostridia</taxon>
        <taxon>Eubacteriales</taxon>
        <taxon>Heliobacteriaceae</taxon>
        <taxon>Heliomicrobium</taxon>
    </lineage>
</organism>
<dbReference type="Proteomes" id="UP000463470">
    <property type="component" value="Unassembled WGS sequence"/>
</dbReference>
<keyword evidence="1" id="KW-1133">Transmembrane helix</keyword>
<feature type="signal peptide" evidence="2">
    <location>
        <begin position="1"/>
        <end position="25"/>
    </location>
</feature>
<evidence type="ECO:0000256" key="2">
    <source>
        <dbReference type="SAM" id="SignalP"/>
    </source>
</evidence>
<evidence type="ECO:0000313" key="3">
    <source>
        <dbReference type="EMBL" id="MZP31160.1"/>
    </source>
</evidence>
<feature type="transmembrane region" description="Helical" evidence="1">
    <location>
        <begin position="96"/>
        <end position="117"/>
    </location>
</feature>
<dbReference type="EMBL" id="WXEY01000027">
    <property type="protein sequence ID" value="MZP31160.1"/>
    <property type="molecule type" value="Genomic_DNA"/>
</dbReference>
<name>A0A845L960_9FIRM</name>
<dbReference type="AlphaFoldDB" id="A0A845L960"/>
<reference evidence="3 4" key="1">
    <citation type="submission" date="2020-01" db="EMBL/GenBank/DDBJ databases">
        <title>Whole-genome sequence of Heliobacterium undosum DSM 13378.</title>
        <authorList>
            <person name="Kyndt J.A."/>
            <person name="Meyer T.E."/>
        </authorList>
    </citation>
    <scope>NUCLEOTIDE SEQUENCE [LARGE SCALE GENOMIC DNA]</scope>
    <source>
        <strain evidence="3 4">DSM 13378</strain>
    </source>
</reference>
<gene>
    <name evidence="3" type="ORF">GTO91_15745</name>
</gene>
<keyword evidence="4" id="KW-1185">Reference proteome</keyword>
<keyword evidence="1" id="KW-0472">Membrane</keyword>
<proteinExistence type="predicted"/>
<feature type="transmembrane region" description="Helical" evidence="1">
    <location>
        <begin position="124"/>
        <end position="145"/>
    </location>
</feature>
<evidence type="ECO:0000256" key="1">
    <source>
        <dbReference type="SAM" id="Phobius"/>
    </source>
</evidence>
<comment type="caution">
    <text evidence="3">The sequence shown here is derived from an EMBL/GenBank/DDBJ whole genome shotgun (WGS) entry which is preliminary data.</text>
</comment>
<accession>A0A845L960</accession>
<feature type="chain" id="PRO_5032847331" evidence="2">
    <location>
        <begin position="26"/>
        <end position="154"/>
    </location>
</feature>